<dbReference type="GO" id="GO:0009706">
    <property type="term" value="C:chloroplast inner membrane"/>
    <property type="evidence" value="ECO:0007669"/>
    <property type="project" value="UniProtKB-SubCell"/>
</dbReference>
<feature type="transmembrane region" description="Helical" evidence="8">
    <location>
        <begin position="408"/>
        <end position="429"/>
    </location>
</feature>
<evidence type="ECO:0000256" key="3">
    <source>
        <dbReference type="ARBA" id="ARBA00022692"/>
    </source>
</evidence>
<sequence length="589" mass="61606">MAGVFTTSPVAAVAPARARCRARAVRVAAATPTRARLASRIGFFPALASSSSSRIASFSPKTLHQTASASLRRARTTTTTTTTTTRASASASSSPVVAAAGEAAASEPFKWTGAKLGPAMISVAVGVVVKFLVPCPAAVVPEAWTLLAIFLSTITGLVLTPLPVGAWAFCGLSMTVVTKTLTFQQAFSAMTNDVIWLIVLAFFFAKGFVQTGLGDRVATFFVKILGKSTLGLSYGLSISEAILAPAMPSTTARAGGVYLPIIKSLAKNAGSEPGPTANKLGAFLIQSQLQCSGHSSAMCMTAAAQNLLSMKLAASLGVVIASPWLTWFKVACVPALVGLLATPLLVFKLFPPEIQARSMHTLDTPDAPKEAAEKLRKLGPLSQDERLVVATMALTVVLWIFGDKIGMSSVTAAMLGMSLQLFTGVITWADCLSEKGAWDTLVWFAVLIGMSSQLNAMGFISFLSNSVAGVLAGLNMGWGQVFVLLHVCYFFIHYLFASQTAQVAALSTAFMAMMMASGAPPVLAGLSMAFHTNLFGAITHYASGQGAVYFGAGYVDLPTTFRLGGILGVVNLLIWGIVGGAWWKVLGLY</sequence>
<dbReference type="Proteomes" id="UP000001876">
    <property type="component" value="Unassembled WGS sequence"/>
</dbReference>
<comment type="subcellular location">
    <subcellularLocation>
        <location evidence="1">Plastid</location>
        <location evidence="1">Chloroplast inner membrane</location>
        <topology evidence="1">Multi-pass membrane protein</topology>
    </subcellularLocation>
</comment>
<evidence type="ECO:0000256" key="4">
    <source>
        <dbReference type="ARBA" id="ARBA00022780"/>
    </source>
</evidence>
<proteinExistence type="inferred from homology"/>
<keyword evidence="10" id="KW-1185">Reference proteome</keyword>
<dbReference type="EMBL" id="GG663751">
    <property type="protein sequence ID" value="EEH51300.1"/>
    <property type="molecule type" value="Genomic_DNA"/>
</dbReference>
<evidence type="ECO:0000256" key="1">
    <source>
        <dbReference type="ARBA" id="ARBA00004478"/>
    </source>
</evidence>
<reference evidence="9 10" key="1">
    <citation type="journal article" date="2009" name="Science">
        <title>Green evolution and dynamic adaptations revealed by genomes of the marine picoeukaryotes Micromonas.</title>
        <authorList>
            <person name="Worden A.Z."/>
            <person name="Lee J.H."/>
            <person name="Mock T."/>
            <person name="Rouze P."/>
            <person name="Simmons M.P."/>
            <person name="Aerts A.L."/>
            <person name="Allen A.E."/>
            <person name="Cuvelier M.L."/>
            <person name="Derelle E."/>
            <person name="Everett M.V."/>
            <person name="Foulon E."/>
            <person name="Grimwood J."/>
            <person name="Gundlach H."/>
            <person name="Henrissat B."/>
            <person name="Napoli C."/>
            <person name="McDonald S.M."/>
            <person name="Parker M.S."/>
            <person name="Rombauts S."/>
            <person name="Salamov A."/>
            <person name="Von Dassow P."/>
            <person name="Badger J.H."/>
            <person name="Coutinho P.M."/>
            <person name="Demir E."/>
            <person name="Dubchak I."/>
            <person name="Gentemann C."/>
            <person name="Eikrem W."/>
            <person name="Gready J.E."/>
            <person name="John U."/>
            <person name="Lanier W."/>
            <person name="Lindquist E.A."/>
            <person name="Lucas S."/>
            <person name="Mayer K.F."/>
            <person name="Moreau H."/>
            <person name="Not F."/>
            <person name="Otillar R."/>
            <person name="Panaud O."/>
            <person name="Pangilinan J."/>
            <person name="Paulsen I."/>
            <person name="Piegu B."/>
            <person name="Poliakov A."/>
            <person name="Robbens S."/>
            <person name="Schmutz J."/>
            <person name="Toulza E."/>
            <person name="Wyss T."/>
            <person name="Zelensky A."/>
            <person name="Zhou K."/>
            <person name="Armbrust E.V."/>
            <person name="Bhattacharya D."/>
            <person name="Goodenough U.W."/>
            <person name="Van de Peer Y."/>
            <person name="Grigoriev I.V."/>
        </authorList>
    </citation>
    <scope>NUCLEOTIDE SEQUENCE [LARGE SCALE GENOMIC DNA]</scope>
    <source>
        <strain evidence="9 10">CCMP1545</strain>
    </source>
</reference>
<feature type="transmembrane region" description="Helical" evidence="8">
    <location>
        <begin position="308"/>
        <end position="327"/>
    </location>
</feature>
<dbReference type="InterPro" id="IPR001898">
    <property type="entry name" value="SLC13A/DASS"/>
</dbReference>
<evidence type="ECO:0000256" key="7">
    <source>
        <dbReference type="SAM" id="MobiDB-lite"/>
    </source>
</evidence>
<keyword evidence="5 8" id="KW-1133">Transmembrane helix</keyword>
<dbReference type="GO" id="GO:0015140">
    <property type="term" value="F:malate transmembrane transporter activity"/>
    <property type="evidence" value="ECO:0007669"/>
    <property type="project" value="UniProtKB-ARBA"/>
</dbReference>
<evidence type="ECO:0000256" key="5">
    <source>
        <dbReference type="ARBA" id="ARBA00022989"/>
    </source>
</evidence>
<dbReference type="STRING" id="564608.C1N955"/>
<evidence type="ECO:0000256" key="6">
    <source>
        <dbReference type="ARBA" id="ARBA00023136"/>
    </source>
</evidence>
<feature type="transmembrane region" description="Helical" evidence="8">
    <location>
        <begin position="194"/>
        <end position="213"/>
    </location>
</feature>
<dbReference type="RefSeq" id="XP_003064395.1">
    <property type="nucleotide sequence ID" value="XM_003064349.1"/>
</dbReference>
<comment type="similarity">
    <text evidence="2">Belongs to the SLC13A/DASS transporter (TC 2.A.47) family. DIT1 subfamily.</text>
</comment>
<evidence type="ECO:0000256" key="8">
    <source>
        <dbReference type="SAM" id="Phobius"/>
    </source>
</evidence>
<dbReference type="OMA" id="PQAWRYF"/>
<organism evidence="10">
    <name type="scientific">Micromonas pusilla (strain CCMP1545)</name>
    <name type="common">Picoplanktonic green alga</name>
    <dbReference type="NCBI Taxonomy" id="564608"/>
    <lineage>
        <taxon>Eukaryota</taxon>
        <taxon>Viridiplantae</taxon>
        <taxon>Chlorophyta</taxon>
        <taxon>Mamiellophyceae</taxon>
        <taxon>Mamiellales</taxon>
        <taxon>Mamiellaceae</taxon>
        <taxon>Micromonas</taxon>
    </lineage>
</organism>
<keyword evidence="4" id="KW-1001">Plastid inner membrane</keyword>
<keyword evidence="4" id="KW-0934">Plastid</keyword>
<dbReference type="PANTHER" id="PTHR42826">
    <property type="entry name" value="DICARBOXYLATE TRANSPORTER 2.1, CHLOROPLASTIC"/>
    <property type="match status" value="1"/>
</dbReference>
<dbReference type="AlphaFoldDB" id="C1N955"/>
<feature type="region of interest" description="Disordered" evidence="7">
    <location>
        <begin position="66"/>
        <end position="88"/>
    </location>
</feature>
<dbReference type="eggNOG" id="ENOG502QQ8W">
    <property type="taxonomic scope" value="Eukaryota"/>
</dbReference>
<feature type="transmembrane region" description="Helical" evidence="8">
    <location>
        <begin position="476"/>
        <end position="496"/>
    </location>
</feature>
<feature type="transmembrane region" description="Helical" evidence="8">
    <location>
        <begin position="386"/>
        <end position="402"/>
    </location>
</feature>
<dbReference type="OrthoDB" id="1695362at2759"/>
<feature type="transmembrane region" description="Helical" evidence="8">
    <location>
        <begin position="563"/>
        <end position="583"/>
    </location>
</feature>
<dbReference type="NCBIfam" id="TIGR00785">
    <property type="entry name" value="dass"/>
    <property type="match status" value="1"/>
</dbReference>
<feature type="transmembrane region" description="Helical" evidence="8">
    <location>
        <begin position="333"/>
        <end position="350"/>
    </location>
</feature>
<accession>C1N955</accession>
<name>C1N955_MICPC</name>
<protein>
    <submittedName>
        <fullName evidence="9">Divalent Anion:Na+ symporter family</fullName>
    </submittedName>
</protein>
<feature type="transmembrane region" description="Helical" evidence="8">
    <location>
        <begin position="116"/>
        <end position="133"/>
    </location>
</feature>
<evidence type="ECO:0000256" key="2">
    <source>
        <dbReference type="ARBA" id="ARBA00007349"/>
    </source>
</evidence>
<keyword evidence="6 8" id="KW-0472">Membrane</keyword>
<evidence type="ECO:0000313" key="10">
    <source>
        <dbReference type="Proteomes" id="UP000001876"/>
    </source>
</evidence>
<feature type="transmembrane region" description="Helical" evidence="8">
    <location>
        <begin position="145"/>
        <end position="174"/>
    </location>
</feature>
<dbReference type="Pfam" id="PF00939">
    <property type="entry name" value="Na_sulph_symp"/>
    <property type="match status" value="1"/>
</dbReference>
<gene>
    <name evidence="9" type="primary">CitT2</name>
    <name evidence="9" type="ORF">MICPUCDRAFT_46041</name>
</gene>
<dbReference type="KEGG" id="mpp:MICPUCDRAFT_46041"/>
<keyword evidence="3 8" id="KW-0812">Transmembrane</keyword>
<dbReference type="InterPro" id="IPR030676">
    <property type="entry name" value="CitT-rel"/>
</dbReference>
<evidence type="ECO:0000313" key="9">
    <source>
        <dbReference type="EMBL" id="EEH51300.1"/>
    </source>
</evidence>
<dbReference type="GeneID" id="9689836"/>
<feature type="transmembrane region" description="Helical" evidence="8">
    <location>
        <begin position="441"/>
        <end position="464"/>
    </location>
</feature>
<feature type="transmembrane region" description="Helical" evidence="8">
    <location>
        <begin position="503"/>
        <end position="523"/>
    </location>
</feature>